<name>A0A7W3TQR4_9LACO</name>
<dbReference type="EMBL" id="JACIVC010000048">
    <property type="protein sequence ID" value="MBB1069173.1"/>
    <property type="molecule type" value="Genomic_DNA"/>
</dbReference>
<dbReference type="Proteomes" id="UP000547628">
    <property type="component" value="Unassembled WGS sequence"/>
</dbReference>
<dbReference type="PANTHER" id="PTHR33359">
    <property type="entry name" value="MOLYBDOPTERIN SYNTHASE SULFUR CARRIER SUBUNIT"/>
    <property type="match status" value="1"/>
</dbReference>
<dbReference type="RefSeq" id="WP_182597833.1">
    <property type="nucleotide sequence ID" value="NZ_JACIVC010000048.1"/>
</dbReference>
<dbReference type="GO" id="GO:0006777">
    <property type="term" value="P:Mo-molybdopterin cofactor biosynthetic process"/>
    <property type="evidence" value="ECO:0007669"/>
    <property type="project" value="InterPro"/>
</dbReference>
<keyword evidence="6" id="KW-1185">Reference proteome</keyword>
<evidence type="ECO:0000256" key="3">
    <source>
        <dbReference type="ARBA" id="ARBA00024247"/>
    </source>
</evidence>
<dbReference type="InterPro" id="IPR016155">
    <property type="entry name" value="Mopterin_synth/thiamin_S_b"/>
</dbReference>
<dbReference type="EMBL" id="JACIVD010000061">
    <property type="protein sequence ID" value="MBB1123388.1"/>
    <property type="molecule type" value="Genomic_DNA"/>
</dbReference>
<evidence type="ECO:0000313" key="6">
    <source>
        <dbReference type="Proteomes" id="UP000518316"/>
    </source>
</evidence>
<sequence>MEVKIRLFAFLQDQLGPSITVEVTNPVRIKSLLNQISQQAPQLSSTLANSRLAVNQEFINDEEVILKANDEIAIIPPVSGG</sequence>
<dbReference type="UniPathway" id="UPA00344"/>
<keyword evidence="1" id="KW-0547">Nucleotide-binding</keyword>
<dbReference type="InterPro" id="IPR044672">
    <property type="entry name" value="MOCS2A"/>
</dbReference>
<evidence type="ECO:0000313" key="4">
    <source>
        <dbReference type="EMBL" id="MBB1069173.1"/>
    </source>
</evidence>
<dbReference type="Proteomes" id="UP000518316">
    <property type="component" value="Unassembled WGS sequence"/>
</dbReference>
<gene>
    <name evidence="4" type="ORF">H5S40_03260</name>
    <name evidence="5" type="ORF">H5S41_05395</name>
</gene>
<dbReference type="SUPFAM" id="SSF54285">
    <property type="entry name" value="MoaD/ThiS"/>
    <property type="match status" value="1"/>
</dbReference>
<dbReference type="AlphaFoldDB" id="A0A7W3TQR4"/>
<dbReference type="InterPro" id="IPR003749">
    <property type="entry name" value="ThiS/MoaD-like"/>
</dbReference>
<dbReference type="GO" id="GO:0000166">
    <property type="term" value="F:nucleotide binding"/>
    <property type="evidence" value="ECO:0007669"/>
    <property type="project" value="UniProtKB-KW"/>
</dbReference>
<proteinExistence type="inferred from homology"/>
<evidence type="ECO:0000313" key="7">
    <source>
        <dbReference type="Proteomes" id="UP000547628"/>
    </source>
</evidence>
<accession>A0A7W3TQR4</accession>
<reference evidence="6 7" key="1">
    <citation type="submission" date="2020-07" db="EMBL/GenBank/DDBJ databases">
        <title>Description of Limosilactobacillus balticus sp. nov., Limosilactobacillus agrestis sp. nov., Limosilactobacillus albertensis sp. nov., Limosilactobacillus rudii sp. nov., Limosilactobacillus fastidiosus sp. nov., five novel Limosilactobacillus species isolated from the vertebrate gastrointestinal tract, and proposal of 6 subspecies of Limosilactobacillus reuteri adapted to the gastrointestinal tract of specific vertebrate hosts.</title>
        <authorList>
            <person name="Li F."/>
            <person name="Cheng C."/>
            <person name="Zheng J."/>
            <person name="Quevedo R.M."/>
            <person name="Li J."/>
            <person name="Roos S."/>
            <person name="Gaenzle M.G."/>
            <person name="Walter J."/>
        </authorList>
    </citation>
    <scope>NUCLEOTIDE SEQUENCE [LARGE SCALE GENOMIC DNA]</scope>
    <source>
        <strain evidence="5 7">Lr3000</strain>
        <strain evidence="4 6">RRLNB_1_1</strain>
    </source>
</reference>
<dbReference type="Pfam" id="PF02597">
    <property type="entry name" value="ThiS"/>
    <property type="match status" value="1"/>
</dbReference>
<dbReference type="PANTHER" id="PTHR33359:SF1">
    <property type="entry name" value="MOLYBDOPTERIN SYNTHASE SULFUR CARRIER SUBUNIT"/>
    <property type="match status" value="1"/>
</dbReference>
<dbReference type="InterPro" id="IPR012675">
    <property type="entry name" value="Beta-grasp_dom_sf"/>
</dbReference>
<evidence type="ECO:0000256" key="2">
    <source>
        <dbReference type="ARBA" id="ARBA00024200"/>
    </source>
</evidence>
<comment type="similarity">
    <text evidence="2">Belongs to the MoaD family.</text>
</comment>
<dbReference type="CDD" id="cd00754">
    <property type="entry name" value="Ubl_MoaD"/>
    <property type="match status" value="1"/>
</dbReference>
<organism evidence="4 6">
    <name type="scientific">Limosilactobacillus albertensis</name>
    <dbReference type="NCBI Taxonomy" id="2759752"/>
    <lineage>
        <taxon>Bacteria</taxon>
        <taxon>Bacillati</taxon>
        <taxon>Bacillota</taxon>
        <taxon>Bacilli</taxon>
        <taxon>Lactobacillales</taxon>
        <taxon>Lactobacillaceae</taxon>
        <taxon>Limosilactobacillus</taxon>
    </lineage>
</organism>
<evidence type="ECO:0000313" key="5">
    <source>
        <dbReference type="EMBL" id="MBB1123388.1"/>
    </source>
</evidence>
<protein>
    <recommendedName>
        <fullName evidence="3">Molybdopterin synthase sulfur carrier subunit</fullName>
    </recommendedName>
</protein>
<evidence type="ECO:0000256" key="1">
    <source>
        <dbReference type="ARBA" id="ARBA00022741"/>
    </source>
</evidence>
<comment type="caution">
    <text evidence="4">The sequence shown here is derived from an EMBL/GenBank/DDBJ whole genome shotgun (WGS) entry which is preliminary data.</text>
</comment>
<dbReference type="GO" id="GO:1990133">
    <property type="term" value="C:molybdopterin adenylyltransferase complex"/>
    <property type="evidence" value="ECO:0007669"/>
    <property type="project" value="TreeGrafter"/>
</dbReference>
<dbReference type="Gene3D" id="3.10.20.30">
    <property type="match status" value="1"/>
</dbReference>